<dbReference type="AlphaFoldDB" id="A0A0F7U4G9"/>
<feature type="region of interest" description="Disordered" evidence="1">
    <location>
        <begin position="63"/>
        <end position="132"/>
    </location>
</feature>
<dbReference type="OrthoDB" id="3531591at2759"/>
<gene>
    <name evidence="2" type="ORF">PMG11_11116</name>
</gene>
<keyword evidence="3" id="KW-1185">Reference proteome</keyword>
<organism evidence="2 3">
    <name type="scientific">Penicillium brasilianum</name>
    <dbReference type="NCBI Taxonomy" id="104259"/>
    <lineage>
        <taxon>Eukaryota</taxon>
        <taxon>Fungi</taxon>
        <taxon>Dikarya</taxon>
        <taxon>Ascomycota</taxon>
        <taxon>Pezizomycotina</taxon>
        <taxon>Eurotiomycetes</taxon>
        <taxon>Eurotiomycetidae</taxon>
        <taxon>Eurotiales</taxon>
        <taxon>Aspergillaceae</taxon>
        <taxon>Penicillium</taxon>
    </lineage>
</organism>
<evidence type="ECO:0000256" key="1">
    <source>
        <dbReference type="SAM" id="MobiDB-lite"/>
    </source>
</evidence>
<dbReference type="EMBL" id="CDHK01000019">
    <property type="protein sequence ID" value="CEJ62620.1"/>
    <property type="molecule type" value="Genomic_DNA"/>
</dbReference>
<dbReference type="Proteomes" id="UP000042958">
    <property type="component" value="Unassembled WGS sequence"/>
</dbReference>
<dbReference type="STRING" id="104259.A0A0F7U4G9"/>
<sequence length="595" mass="66376">MREVATSSIALRSSNIMDEATRGLLSQAIRDAFTSSSIDHNEEYIDSLISKVDNDILQAHLASQDGNARETPLRTSGSVLRTPPASPPKGRGSSRLLNAQKRDYANLTGAESRKKRKRQIPQRSEKCADEPSLGCTAAEGTIEVGPQCSNHETLSDSEYVKDSRPLNLPANEFSSYQPDTAFTMNAMASILFECFVVNSAIARYGHQTSMAPTRTDPDKIRKYVDEIAEYDYKQAVSIIQRDNALAVGKGLQNRYNETIFWKIILKGAALIDHTKLPSAKGPADGFTVAEKAATRKFMEDAGYGLSAQNQRHCRNFWKNLFKMREVGIEKALYYRTKEFDSYCKGYPKTSEISLVDAILRWETKYRPHIEQLETRALRIGKGDYARLCDLENPEVIERLKVRESSWNNGRNDWASLGEEESFKATGQLVFPPDAICAPFENHSVSEFGADKSAFTFLLPKDDTFLFVCSIVPVREGDFLGIFAGHIRFSTDVSVTHGIRGPVDNLWLDYSQVTGTLNQMLVSEPGGPANVCLAWEVISDDIGTETRTSWRVSVKATKSIMPFDPLVRVAAKQEQFMLHSSPENATRGFLVPCQTD</sequence>
<name>A0A0F7U4G9_PENBI</name>
<evidence type="ECO:0000313" key="3">
    <source>
        <dbReference type="Proteomes" id="UP000042958"/>
    </source>
</evidence>
<accession>A0A0F7U4G9</accession>
<reference evidence="3" key="1">
    <citation type="journal article" date="2015" name="Genome Announc.">
        <title>Draft genome sequence of the fungus Penicillium brasilianum MG11.</title>
        <authorList>
            <person name="Horn F."/>
            <person name="Linde J."/>
            <person name="Mattern D.J."/>
            <person name="Walther G."/>
            <person name="Guthke R."/>
            <person name="Brakhage A.A."/>
            <person name="Valiante V."/>
        </authorList>
    </citation>
    <scope>NUCLEOTIDE SEQUENCE [LARGE SCALE GENOMIC DNA]</scope>
    <source>
        <strain evidence="3">MG11</strain>
    </source>
</reference>
<protein>
    <submittedName>
        <fullName evidence="2">Uncharacterized protein</fullName>
    </submittedName>
</protein>
<evidence type="ECO:0000313" key="2">
    <source>
        <dbReference type="EMBL" id="CEJ62620.1"/>
    </source>
</evidence>
<proteinExistence type="predicted"/>